<dbReference type="AlphaFoldDB" id="X0TQN6"/>
<dbReference type="EMBL" id="BARS01017222">
    <property type="protein sequence ID" value="GAF95554.1"/>
    <property type="molecule type" value="Genomic_DNA"/>
</dbReference>
<name>X0TQN6_9ZZZZ</name>
<gene>
    <name evidence="1" type="ORF">S01H1_28205</name>
</gene>
<evidence type="ECO:0000313" key="1">
    <source>
        <dbReference type="EMBL" id="GAF95554.1"/>
    </source>
</evidence>
<comment type="caution">
    <text evidence="1">The sequence shown here is derived from an EMBL/GenBank/DDBJ whole genome shotgun (WGS) entry which is preliminary data.</text>
</comment>
<accession>X0TQN6</accession>
<protein>
    <submittedName>
        <fullName evidence="1">Uncharacterized protein</fullName>
    </submittedName>
</protein>
<organism evidence="1">
    <name type="scientific">marine sediment metagenome</name>
    <dbReference type="NCBI Taxonomy" id="412755"/>
    <lineage>
        <taxon>unclassified sequences</taxon>
        <taxon>metagenomes</taxon>
        <taxon>ecological metagenomes</taxon>
    </lineage>
</organism>
<reference evidence="1" key="1">
    <citation type="journal article" date="2014" name="Front. Microbiol.">
        <title>High frequency of phylogenetically diverse reductive dehalogenase-homologous genes in deep subseafloor sedimentary metagenomes.</title>
        <authorList>
            <person name="Kawai M."/>
            <person name="Futagami T."/>
            <person name="Toyoda A."/>
            <person name="Takaki Y."/>
            <person name="Nishi S."/>
            <person name="Hori S."/>
            <person name="Arai W."/>
            <person name="Tsubouchi T."/>
            <person name="Morono Y."/>
            <person name="Uchiyama I."/>
            <person name="Ito T."/>
            <person name="Fujiyama A."/>
            <person name="Inagaki F."/>
            <person name="Takami H."/>
        </authorList>
    </citation>
    <scope>NUCLEOTIDE SEQUENCE</scope>
    <source>
        <strain evidence="1">Expedition CK06-06</strain>
    </source>
</reference>
<sequence length="81" mass="9427">TIFKQLPATYSYHCLTDRRDRDLQRKINAHDLNDIMSLSVAIPYCDVVCGEKMFISLAKNTKLDKLYNTKLLSKLHQLNQI</sequence>
<proteinExistence type="predicted"/>
<feature type="non-terminal residue" evidence="1">
    <location>
        <position position="1"/>
    </location>
</feature>